<keyword evidence="5" id="KW-0975">Bacterial flagellum</keyword>
<feature type="transmembrane region" description="Helical" evidence="5">
    <location>
        <begin position="6"/>
        <end position="27"/>
    </location>
</feature>
<evidence type="ECO:0000256" key="1">
    <source>
        <dbReference type="ARBA" id="ARBA00022475"/>
    </source>
</evidence>
<comment type="subcellular location">
    <subcellularLocation>
        <location evidence="5">Cell membrane</location>
    </subcellularLocation>
    <subcellularLocation>
        <location evidence="5">Bacterial flagellum basal body</location>
    </subcellularLocation>
</comment>
<evidence type="ECO:0000256" key="4">
    <source>
        <dbReference type="ARBA" id="ARBA00023136"/>
    </source>
</evidence>
<evidence type="ECO:0000256" key="2">
    <source>
        <dbReference type="ARBA" id="ARBA00022692"/>
    </source>
</evidence>
<dbReference type="InterPro" id="IPR022781">
    <property type="entry name" value="Flagellar_biosynth_FliO"/>
</dbReference>
<comment type="caution">
    <text evidence="6">The sequence shown here is derived from an EMBL/GenBank/DDBJ whole genome shotgun (WGS) entry which is preliminary data.</text>
</comment>
<keyword evidence="7" id="KW-1185">Reference proteome</keyword>
<evidence type="ECO:0000313" key="7">
    <source>
        <dbReference type="Proteomes" id="UP000800981"/>
    </source>
</evidence>
<evidence type="ECO:0000313" key="6">
    <source>
        <dbReference type="EMBL" id="NHC16506.1"/>
    </source>
</evidence>
<keyword evidence="6" id="KW-0969">Cilium</keyword>
<keyword evidence="3 5" id="KW-1133">Transmembrane helix</keyword>
<gene>
    <name evidence="6" type="primary">fliO</name>
    <name evidence="6" type="ORF">G9H71_22215</name>
</gene>
<proteinExistence type="inferred from homology"/>
<keyword evidence="6" id="KW-0282">Flagellum</keyword>
<dbReference type="NCBIfam" id="TIGR03500">
    <property type="entry name" value="FliO_TIGR"/>
    <property type="match status" value="1"/>
</dbReference>
<dbReference type="RefSeq" id="WP_166284936.1">
    <property type="nucleotide sequence ID" value="NZ_JAANNP010000190.1"/>
</dbReference>
<dbReference type="EMBL" id="JAANNP010000190">
    <property type="protein sequence ID" value="NHC16506.1"/>
    <property type="molecule type" value="Genomic_DNA"/>
</dbReference>
<organism evidence="6 7">
    <name type="scientific">Motilibacter deserti</name>
    <dbReference type="NCBI Taxonomy" id="2714956"/>
    <lineage>
        <taxon>Bacteria</taxon>
        <taxon>Bacillati</taxon>
        <taxon>Actinomycetota</taxon>
        <taxon>Actinomycetes</taxon>
        <taxon>Motilibacterales</taxon>
        <taxon>Motilibacteraceae</taxon>
        <taxon>Motilibacter</taxon>
    </lineage>
</organism>
<evidence type="ECO:0000256" key="3">
    <source>
        <dbReference type="ARBA" id="ARBA00022989"/>
    </source>
</evidence>
<evidence type="ECO:0000256" key="5">
    <source>
        <dbReference type="RuleBase" id="RU362064"/>
    </source>
</evidence>
<keyword evidence="2 5" id="KW-0812">Transmembrane</keyword>
<dbReference type="Pfam" id="PF04347">
    <property type="entry name" value="FliO"/>
    <property type="match status" value="1"/>
</dbReference>
<accession>A0ABX0H2D1</accession>
<name>A0ABX0H2D1_9ACTN</name>
<comment type="similarity">
    <text evidence="5">Belongs to the FliO/MopB family.</text>
</comment>
<keyword evidence="6" id="KW-0966">Cell projection</keyword>
<protein>
    <recommendedName>
        <fullName evidence="5">Flagellar protein</fullName>
    </recommendedName>
</protein>
<sequence>MSGSTFGMLLRLFLSLGVVIALMWLAAKVLRGSMGGKNTGALEILARQQLSRGASVSVVRVADRALVVGVTENTVTLLTETDLELIQAAQEAGQEATDADGDTSVTVDEDGNVHVVASRPARTGVSAGSGPLAGSILSPDTWRRTVNALRERSTRR</sequence>
<dbReference type="Proteomes" id="UP000800981">
    <property type="component" value="Unassembled WGS sequence"/>
</dbReference>
<keyword evidence="4 5" id="KW-0472">Membrane</keyword>
<keyword evidence="1 5" id="KW-1003">Cell membrane</keyword>
<reference evidence="6 7" key="1">
    <citation type="submission" date="2020-03" db="EMBL/GenBank/DDBJ databases">
        <title>Two novel Motilibacter sp.</title>
        <authorList>
            <person name="Liu S."/>
        </authorList>
    </citation>
    <scope>NUCLEOTIDE SEQUENCE [LARGE SCALE GENOMIC DNA]</scope>
    <source>
        <strain evidence="6 7">E257</strain>
    </source>
</reference>